<dbReference type="AlphaFoldDB" id="A0A060CE97"/>
<reference evidence="1" key="1">
    <citation type="journal article" date="2013" name="Environ. Microbiol.">
        <title>Seasonally variable intestinal metagenomes of the red palm weevil (Rhynchophorus ferrugineus).</title>
        <authorList>
            <person name="Jia S."/>
            <person name="Zhang X."/>
            <person name="Zhang G."/>
            <person name="Yin A."/>
            <person name="Zhang S."/>
            <person name="Li F."/>
            <person name="Wang L."/>
            <person name="Zhao D."/>
            <person name="Yun Q."/>
            <person name="Tala"/>
            <person name="Wang J."/>
            <person name="Sun G."/>
            <person name="Baabdullah M."/>
            <person name="Yu X."/>
            <person name="Hu S."/>
            <person name="Al-Mssallem I.S."/>
            <person name="Yu J."/>
        </authorList>
    </citation>
    <scope>NUCLEOTIDE SEQUENCE</scope>
</reference>
<dbReference type="InterPro" id="IPR029044">
    <property type="entry name" value="Nucleotide-diphossugar_trans"/>
</dbReference>
<accession>A0A060CE97</accession>
<organism evidence="1">
    <name type="scientific">uncultured Streptococcus sp</name>
    <dbReference type="NCBI Taxonomy" id="83427"/>
    <lineage>
        <taxon>Bacteria</taxon>
        <taxon>Bacillati</taxon>
        <taxon>Bacillota</taxon>
        <taxon>Bacilli</taxon>
        <taxon>Lactobacillales</taxon>
        <taxon>Streptococcaceae</taxon>
        <taxon>Streptococcus</taxon>
        <taxon>environmental samples</taxon>
    </lineage>
</organism>
<protein>
    <submittedName>
        <fullName evidence="1">CAZy families GT8 protein</fullName>
    </submittedName>
</protein>
<evidence type="ECO:0000313" key="1">
    <source>
        <dbReference type="EMBL" id="AIA91076.1"/>
    </source>
</evidence>
<sequence>MNSLYGGRIYSIPDQIYNYDARKSLVYEMISGGSWDLNWVIEHTVFLHFCGRDKPWKKDYRSKFCSTLQTLFAFSCKNLKVSKPALQIRFGG</sequence>
<dbReference type="Gene3D" id="3.90.550.10">
    <property type="entry name" value="Spore Coat Polysaccharide Biosynthesis Protein SpsA, Chain A"/>
    <property type="match status" value="1"/>
</dbReference>
<name>A0A060CE97_9STRE</name>
<proteinExistence type="predicted"/>
<dbReference type="EMBL" id="KF123767">
    <property type="protein sequence ID" value="AIA91076.1"/>
    <property type="molecule type" value="Genomic_DNA"/>
</dbReference>
<dbReference type="SUPFAM" id="SSF53448">
    <property type="entry name" value="Nucleotide-diphospho-sugar transferases"/>
    <property type="match status" value="1"/>
</dbReference>